<protein>
    <submittedName>
        <fullName evidence="3">Related to DUF890 domain protein</fullName>
    </submittedName>
</protein>
<keyword evidence="1" id="KW-0489">Methyltransferase</keyword>
<dbReference type="GO" id="GO:0070475">
    <property type="term" value="P:rRNA base methylation"/>
    <property type="evidence" value="ECO:0007669"/>
    <property type="project" value="TreeGrafter"/>
</dbReference>
<evidence type="ECO:0000313" key="4">
    <source>
        <dbReference type="Proteomes" id="UP000178912"/>
    </source>
</evidence>
<reference evidence="4" key="1">
    <citation type="submission" date="2016-03" db="EMBL/GenBank/DDBJ databases">
        <authorList>
            <person name="Guldener U."/>
        </authorList>
    </citation>
    <scope>NUCLEOTIDE SEQUENCE [LARGE SCALE GENOMIC DNA]</scope>
    <source>
        <strain evidence="4">04CH-RAC-A.6.1</strain>
    </source>
</reference>
<name>A0A1E1LL14_9HELO</name>
<evidence type="ECO:0000313" key="3">
    <source>
        <dbReference type="EMBL" id="CZT11187.1"/>
    </source>
</evidence>
<sequence>MSNIATFYRDEIDFTTLALQEPDFARALKPNGQLDFSNPESVQQLTKSLLKRDFGLQITLPPDRLCPPVPNRLNYILWIQRLLDSTSDSYSDSYDVEREVLGLDIGTGASCIYPLLGCARRPKWRFAGTDIDEKSFQFAKQNVQDNGLQNRIKLLQTDPEDPLLSLDKMGFESIDFTMCNPPFYTSAAELLTSASLKQRPPFTACTGSTSEMVTPGGELSFISRMIDESLLLKDRVQWYTSMLGKFSSIEPLVKKLKSNGVGNYALIEFVQGSKTRRWGIAWSFADLRPPVEVARGVASLQKVLLPFPGQYVVASDKNHVEIGEHVNKTLSELPLKWMWKPKISTGIGFCDRAVWSRAARRHVPKDKGELMDDEDEDDLAFVFKIVVEPNQGGLGGSRTTIRWLKGHDSVLYESFCGMLKRKVEEAAR</sequence>
<accession>A0A1E1LL14</accession>
<dbReference type="GO" id="GO:0005634">
    <property type="term" value="C:nucleus"/>
    <property type="evidence" value="ECO:0007669"/>
    <property type="project" value="TreeGrafter"/>
</dbReference>
<dbReference type="Gene3D" id="3.40.50.150">
    <property type="entry name" value="Vaccinia Virus protein VP39"/>
    <property type="match status" value="1"/>
</dbReference>
<dbReference type="EMBL" id="FJUX01000138">
    <property type="protein sequence ID" value="CZT11187.1"/>
    <property type="molecule type" value="Genomic_DNA"/>
</dbReference>
<gene>
    <name evidence="3" type="ORF">RAG0_15412</name>
</gene>
<dbReference type="Proteomes" id="UP000178912">
    <property type="component" value="Unassembled WGS sequence"/>
</dbReference>
<proteinExistence type="predicted"/>
<dbReference type="CDD" id="cd02440">
    <property type="entry name" value="AdoMet_MTases"/>
    <property type="match status" value="1"/>
</dbReference>
<keyword evidence="2" id="KW-0808">Transferase</keyword>
<dbReference type="PANTHER" id="PTHR13393:SF0">
    <property type="entry name" value="RNA N6-ADENOSINE-METHYLTRANSFERASE METTL16"/>
    <property type="match status" value="1"/>
</dbReference>
<dbReference type="InterPro" id="IPR029063">
    <property type="entry name" value="SAM-dependent_MTases_sf"/>
</dbReference>
<dbReference type="AlphaFoldDB" id="A0A1E1LL14"/>
<organism evidence="3 4">
    <name type="scientific">Rhynchosporium agropyri</name>
    <dbReference type="NCBI Taxonomy" id="914238"/>
    <lineage>
        <taxon>Eukaryota</taxon>
        <taxon>Fungi</taxon>
        <taxon>Dikarya</taxon>
        <taxon>Ascomycota</taxon>
        <taxon>Pezizomycotina</taxon>
        <taxon>Leotiomycetes</taxon>
        <taxon>Helotiales</taxon>
        <taxon>Ploettnerulaceae</taxon>
        <taxon>Rhynchosporium</taxon>
    </lineage>
</organism>
<dbReference type="PANTHER" id="PTHR13393">
    <property type="entry name" value="SAM-DEPENDENT METHYLTRANSFERASE"/>
    <property type="match status" value="1"/>
</dbReference>
<dbReference type="GO" id="GO:0000398">
    <property type="term" value="P:mRNA splicing, via spliceosome"/>
    <property type="evidence" value="ECO:0007669"/>
    <property type="project" value="EnsemblFungi"/>
</dbReference>
<dbReference type="Pfam" id="PF05971">
    <property type="entry name" value="Methyltransf_10"/>
    <property type="match status" value="1"/>
</dbReference>
<keyword evidence="4" id="KW-1185">Reference proteome</keyword>
<dbReference type="OrthoDB" id="514248at2759"/>
<dbReference type="GO" id="GO:0120048">
    <property type="term" value="F:U6 snRNA (adenine-(43)-N(6))-methyltransferase activity"/>
    <property type="evidence" value="ECO:0007669"/>
    <property type="project" value="EnsemblFungi"/>
</dbReference>
<evidence type="ECO:0000256" key="1">
    <source>
        <dbReference type="ARBA" id="ARBA00022603"/>
    </source>
</evidence>
<dbReference type="SUPFAM" id="SSF53335">
    <property type="entry name" value="S-adenosyl-L-methionine-dependent methyltransferases"/>
    <property type="match status" value="1"/>
</dbReference>
<dbReference type="GO" id="GO:0120049">
    <property type="term" value="P:snRNA (adenine-N6)-methylation"/>
    <property type="evidence" value="ECO:0007669"/>
    <property type="project" value="EnsemblFungi"/>
</dbReference>
<evidence type="ECO:0000256" key="2">
    <source>
        <dbReference type="ARBA" id="ARBA00022679"/>
    </source>
</evidence>
<dbReference type="InterPro" id="IPR010286">
    <property type="entry name" value="METTL16/RlmF"/>
</dbReference>